<comment type="similarity">
    <text evidence="2">Belongs to the LIMR family.</text>
</comment>
<keyword evidence="5 6" id="KW-0472">Membrane</keyword>
<dbReference type="InterPro" id="IPR051584">
    <property type="entry name" value="GPCR-associated_LMBR1"/>
</dbReference>
<dbReference type="GO" id="GO:0016020">
    <property type="term" value="C:membrane"/>
    <property type="evidence" value="ECO:0007669"/>
    <property type="project" value="UniProtKB-SubCell"/>
</dbReference>
<proteinExistence type="inferred from homology"/>
<feature type="transmembrane region" description="Helical" evidence="6">
    <location>
        <begin position="34"/>
        <end position="54"/>
    </location>
</feature>
<evidence type="ECO:0000256" key="1">
    <source>
        <dbReference type="ARBA" id="ARBA00004141"/>
    </source>
</evidence>
<feature type="transmembrane region" description="Helical" evidence="6">
    <location>
        <begin position="170"/>
        <end position="191"/>
    </location>
</feature>
<comment type="subcellular location">
    <subcellularLocation>
        <location evidence="1">Membrane</location>
        <topology evidence="1">Multi-pass membrane protein</topology>
    </subcellularLocation>
</comment>
<dbReference type="Pfam" id="PF04791">
    <property type="entry name" value="LMBR1"/>
    <property type="match status" value="1"/>
</dbReference>
<name>A0A3P8VUL9_CYNSE</name>
<feature type="transmembrane region" description="Helical" evidence="6">
    <location>
        <begin position="6"/>
        <end position="22"/>
    </location>
</feature>
<keyword evidence="4 6" id="KW-1133">Transmembrane helix</keyword>
<evidence type="ECO:0000256" key="2">
    <source>
        <dbReference type="ARBA" id="ARBA00010487"/>
    </source>
</evidence>
<dbReference type="PANTHER" id="PTHR21355">
    <property type="entry name" value="G-PROTEIN COUPLED RECEPTOR-ASSOCIATED PROTEIN LMBRD2"/>
    <property type="match status" value="1"/>
</dbReference>
<protein>
    <recommendedName>
        <fullName evidence="9">LMBR1 domain containing 2a</fullName>
    </recommendedName>
</protein>
<reference evidence="7 8" key="1">
    <citation type="journal article" date="2014" name="Nat. Genet.">
        <title>Whole-genome sequence of a flatfish provides insights into ZW sex chromosome evolution and adaptation to a benthic lifestyle.</title>
        <authorList>
            <person name="Chen S."/>
            <person name="Zhang G."/>
            <person name="Shao C."/>
            <person name="Huang Q."/>
            <person name="Liu G."/>
            <person name="Zhang P."/>
            <person name="Song W."/>
            <person name="An N."/>
            <person name="Chalopin D."/>
            <person name="Volff J.N."/>
            <person name="Hong Y."/>
            <person name="Li Q."/>
            <person name="Sha Z."/>
            <person name="Zhou H."/>
            <person name="Xie M."/>
            <person name="Yu Q."/>
            <person name="Liu Y."/>
            <person name="Xiang H."/>
            <person name="Wang N."/>
            <person name="Wu K."/>
            <person name="Yang C."/>
            <person name="Zhou Q."/>
            <person name="Liao X."/>
            <person name="Yang L."/>
            <person name="Hu Q."/>
            <person name="Zhang J."/>
            <person name="Meng L."/>
            <person name="Jin L."/>
            <person name="Tian Y."/>
            <person name="Lian J."/>
            <person name="Yang J."/>
            <person name="Miao G."/>
            <person name="Liu S."/>
            <person name="Liang Z."/>
            <person name="Yan F."/>
            <person name="Li Y."/>
            <person name="Sun B."/>
            <person name="Zhang H."/>
            <person name="Zhang J."/>
            <person name="Zhu Y."/>
            <person name="Du M."/>
            <person name="Zhao Y."/>
            <person name="Schartl M."/>
            <person name="Tang Q."/>
            <person name="Wang J."/>
        </authorList>
    </citation>
    <scope>NUCLEOTIDE SEQUENCE</scope>
</reference>
<dbReference type="GeneTree" id="ENSGT00390000018651"/>
<evidence type="ECO:0000256" key="3">
    <source>
        <dbReference type="ARBA" id="ARBA00022692"/>
    </source>
</evidence>
<dbReference type="Proteomes" id="UP000265120">
    <property type="component" value="Chromosome W"/>
</dbReference>
<feature type="transmembrane region" description="Helical" evidence="6">
    <location>
        <begin position="99"/>
        <end position="117"/>
    </location>
</feature>
<dbReference type="PANTHER" id="PTHR21355:SF0">
    <property type="entry name" value="G-PROTEIN COUPLED RECEPTOR-ASSOCIATED PROTEIN LMBRD2"/>
    <property type="match status" value="1"/>
</dbReference>
<dbReference type="GO" id="GO:0071875">
    <property type="term" value="P:adrenergic receptor signaling pathway"/>
    <property type="evidence" value="ECO:0007669"/>
    <property type="project" value="TreeGrafter"/>
</dbReference>
<sequence length="337" mass="38453">MTAAVLAVVIIVLFFLALCLIHRYGDLWKQQQMVLFGTLLSWYLCFLIVFVLPLDVSMVYTGIFFFTSVNTSNTEASSSTYLVTKVCQQPWSHISDVLLIFWTVVYISRQFVLYPVYCMLHFHKCFCSLAFSLICRLLLGCCCPSCSLMLDLELSAELGRLKQLSAANTWGLFLLVLLLGYGLVEIPRLYWLSSSLGHLQAKTYFKVAKMAVEKEVAAVNDSVKYNHSLRKCVNTILTKAKTSSDPPTQRDLIGLHKKVISAEQRQSQTQVQWVILLEQTFHLEDVAKSQNSPVLHFNHSFPSTRSHNWIHQFIYTPSVGELTHYIPIHSPLFCHCR</sequence>
<accession>A0A3P8VUL9</accession>
<keyword evidence="3 6" id="KW-0812">Transmembrane</keyword>
<evidence type="ECO:0008006" key="9">
    <source>
        <dbReference type="Google" id="ProtNLM"/>
    </source>
</evidence>
<dbReference type="AlphaFoldDB" id="A0A3P8VUL9"/>
<evidence type="ECO:0000256" key="6">
    <source>
        <dbReference type="SAM" id="Phobius"/>
    </source>
</evidence>
<reference evidence="7" key="3">
    <citation type="submission" date="2025-09" db="UniProtKB">
        <authorList>
            <consortium name="Ensembl"/>
        </authorList>
    </citation>
    <scope>IDENTIFICATION</scope>
</reference>
<organism evidence="7 8">
    <name type="scientific">Cynoglossus semilaevis</name>
    <name type="common">Tongue sole</name>
    <dbReference type="NCBI Taxonomy" id="244447"/>
    <lineage>
        <taxon>Eukaryota</taxon>
        <taxon>Metazoa</taxon>
        <taxon>Chordata</taxon>
        <taxon>Craniata</taxon>
        <taxon>Vertebrata</taxon>
        <taxon>Euteleostomi</taxon>
        <taxon>Actinopterygii</taxon>
        <taxon>Neopterygii</taxon>
        <taxon>Teleostei</taxon>
        <taxon>Neoteleostei</taxon>
        <taxon>Acanthomorphata</taxon>
        <taxon>Carangaria</taxon>
        <taxon>Pleuronectiformes</taxon>
        <taxon>Pleuronectoidei</taxon>
        <taxon>Cynoglossidae</taxon>
        <taxon>Cynoglossinae</taxon>
        <taxon>Cynoglossus</taxon>
    </lineage>
</organism>
<keyword evidence="8" id="KW-1185">Reference proteome</keyword>
<dbReference type="InterPro" id="IPR006876">
    <property type="entry name" value="LMBR1-like_membr_prot"/>
</dbReference>
<evidence type="ECO:0000256" key="4">
    <source>
        <dbReference type="ARBA" id="ARBA00022989"/>
    </source>
</evidence>
<dbReference type="Ensembl" id="ENSCSET00000018233.1">
    <property type="protein sequence ID" value="ENSCSEP00000018014.1"/>
    <property type="gene ID" value="ENSCSEG00000011555.1"/>
</dbReference>
<evidence type="ECO:0000313" key="7">
    <source>
        <dbReference type="Ensembl" id="ENSCSEP00000018014.1"/>
    </source>
</evidence>
<dbReference type="STRING" id="244447.ENSCSEP00000018014"/>
<evidence type="ECO:0000256" key="5">
    <source>
        <dbReference type="ARBA" id="ARBA00023136"/>
    </source>
</evidence>
<dbReference type="InParanoid" id="A0A3P8VUL9"/>
<dbReference type="OMA" id="ELTHYIP"/>
<reference evidence="7" key="2">
    <citation type="submission" date="2025-08" db="UniProtKB">
        <authorList>
            <consortium name="Ensembl"/>
        </authorList>
    </citation>
    <scope>IDENTIFICATION</scope>
</reference>
<evidence type="ECO:0000313" key="8">
    <source>
        <dbReference type="Proteomes" id="UP000265120"/>
    </source>
</evidence>